<name>A0ABT6C573_9MICO</name>
<keyword evidence="7 10" id="KW-0012">Acyltransferase</keyword>
<dbReference type="Proteomes" id="UP001528912">
    <property type="component" value="Unassembled WGS sequence"/>
</dbReference>
<feature type="transmembrane region" description="Helical" evidence="8">
    <location>
        <begin position="148"/>
        <end position="164"/>
    </location>
</feature>
<keyword evidence="11" id="KW-1185">Reference proteome</keyword>
<feature type="transmembrane region" description="Helical" evidence="8">
    <location>
        <begin position="77"/>
        <end position="97"/>
    </location>
</feature>
<feature type="transmembrane region" description="Helical" evidence="8">
    <location>
        <begin position="12"/>
        <end position="30"/>
    </location>
</feature>
<keyword evidence="2" id="KW-1003">Cell membrane</keyword>
<evidence type="ECO:0000256" key="6">
    <source>
        <dbReference type="ARBA" id="ARBA00023136"/>
    </source>
</evidence>
<dbReference type="RefSeq" id="WP_277191697.1">
    <property type="nucleotide sequence ID" value="NZ_JAROAV010000024.1"/>
</dbReference>
<reference evidence="10 11" key="1">
    <citation type="submission" date="2023-03" db="EMBL/GenBank/DDBJ databases">
        <title>YIM 133296 draft genome.</title>
        <authorList>
            <person name="Xiong L."/>
        </authorList>
    </citation>
    <scope>NUCLEOTIDE SEQUENCE [LARGE SCALE GENOMIC DNA]</scope>
    <source>
        <strain evidence="10 11">YIM 133296</strain>
    </source>
</reference>
<evidence type="ECO:0000259" key="9">
    <source>
        <dbReference type="Pfam" id="PF01757"/>
    </source>
</evidence>
<accession>A0ABT6C573</accession>
<feature type="transmembrane region" description="Helical" evidence="8">
    <location>
        <begin position="294"/>
        <end position="313"/>
    </location>
</feature>
<feature type="transmembrane region" description="Helical" evidence="8">
    <location>
        <begin position="171"/>
        <end position="193"/>
    </location>
</feature>
<feature type="transmembrane region" description="Helical" evidence="8">
    <location>
        <begin position="36"/>
        <end position="56"/>
    </location>
</feature>
<feature type="transmembrane region" description="Helical" evidence="8">
    <location>
        <begin position="333"/>
        <end position="351"/>
    </location>
</feature>
<dbReference type="Gene3D" id="3.40.50.1110">
    <property type="entry name" value="SGNH hydrolase"/>
    <property type="match status" value="1"/>
</dbReference>
<keyword evidence="5 8" id="KW-1133">Transmembrane helix</keyword>
<evidence type="ECO:0000256" key="3">
    <source>
        <dbReference type="ARBA" id="ARBA00022679"/>
    </source>
</evidence>
<dbReference type="InterPro" id="IPR036514">
    <property type="entry name" value="SGNH_hydro_sf"/>
</dbReference>
<keyword evidence="6 8" id="KW-0472">Membrane</keyword>
<keyword evidence="3" id="KW-0808">Transferase</keyword>
<dbReference type="PANTHER" id="PTHR23028">
    <property type="entry name" value="ACETYLTRANSFERASE"/>
    <property type="match status" value="1"/>
</dbReference>
<sequence length="655" mass="69990">MARSRYRNRPALDGVRGIAMLTFMAFHLGVSGLQGAWVGINLFFVLSGFLIARLLIEERIDYGDIDVLGFYRRRARRLLPGLLLLLGTLCAYGLLVADDDVRRALRGDVLATLGYVMNWRLILRDDQYFEAFGNPSFLRHAWTLSVEEQFYVLVPLLIAALFVLRSRRAQVTVVLGLAVASAVWTAVVGTGSTSAQAHAYYGTDTRVQSLLVGVALALLLGLRRGGRLPDRLSPPALAVLGWGGLAGMAVAYLTVAPFSGWMFGSGGILLSSLVAAALVTACADPRPSLLGDVLGWRPLAYLGKLSYGLYLWHWPIHLWFVRAAPQAPTWLQVVIGIPVTVAVAAASYELVERRVLRGGVRALVPGGRGAGRMAVAASVTAVLAASYAVGNVAAAGPASGSGTGPALVAGTPAYTPRPTPVTVGLLGDSVPFKLLEGKPAAYSDLRTVGLAEPGCDLTDVPLGWSDRERTTATPTCLAIKRDVGARVRQDSVDVLVLMTGTLASLPHVLDGRPVGLDDPRYERAVVARLEQLRADARSAGAAQVQVVTVPCRDRDIAYLPDSYRAYLEQHPRFADAGADPVVLNRIIRSWAGAHQVPVLDLYGALGCATGFRPAVHGVPLYGDGIHFSAPATPMIWTWLAPSIRTAYEQRAGARS</sequence>
<proteinExistence type="predicted"/>
<dbReference type="PANTHER" id="PTHR23028:SF53">
    <property type="entry name" value="ACYL_TRANSF_3 DOMAIN-CONTAINING PROTEIN"/>
    <property type="match status" value="1"/>
</dbReference>
<gene>
    <name evidence="10" type="ORF">P4R38_07570</name>
</gene>
<dbReference type="EMBL" id="JAROAV010000024">
    <property type="protein sequence ID" value="MDF8264094.1"/>
    <property type="molecule type" value="Genomic_DNA"/>
</dbReference>
<feature type="transmembrane region" description="Helical" evidence="8">
    <location>
        <begin position="205"/>
        <end position="222"/>
    </location>
</feature>
<evidence type="ECO:0000256" key="4">
    <source>
        <dbReference type="ARBA" id="ARBA00022692"/>
    </source>
</evidence>
<evidence type="ECO:0000256" key="8">
    <source>
        <dbReference type="SAM" id="Phobius"/>
    </source>
</evidence>
<protein>
    <submittedName>
        <fullName evidence="10">Acyltransferase family protein</fullName>
    </submittedName>
</protein>
<keyword evidence="4 8" id="KW-0812">Transmembrane</keyword>
<organism evidence="10 11">
    <name type="scientific">Luteipulveratus flavus</name>
    <dbReference type="NCBI Taxonomy" id="3031728"/>
    <lineage>
        <taxon>Bacteria</taxon>
        <taxon>Bacillati</taxon>
        <taxon>Actinomycetota</taxon>
        <taxon>Actinomycetes</taxon>
        <taxon>Micrococcales</taxon>
        <taxon>Dermacoccaceae</taxon>
        <taxon>Luteipulveratus</taxon>
    </lineage>
</organism>
<dbReference type="GO" id="GO:0016746">
    <property type="term" value="F:acyltransferase activity"/>
    <property type="evidence" value="ECO:0007669"/>
    <property type="project" value="UniProtKB-KW"/>
</dbReference>
<evidence type="ECO:0000313" key="10">
    <source>
        <dbReference type="EMBL" id="MDF8264094.1"/>
    </source>
</evidence>
<dbReference type="InterPro" id="IPR002656">
    <property type="entry name" value="Acyl_transf_3_dom"/>
</dbReference>
<evidence type="ECO:0000256" key="2">
    <source>
        <dbReference type="ARBA" id="ARBA00022475"/>
    </source>
</evidence>
<evidence type="ECO:0000256" key="5">
    <source>
        <dbReference type="ARBA" id="ARBA00022989"/>
    </source>
</evidence>
<comment type="subcellular location">
    <subcellularLocation>
        <location evidence="1">Cell membrane</location>
        <topology evidence="1">Multi-pass membrane protein</topology>
    </subcellularLocation>
</comment>
<feature type="transmembrane region" description="Helical" evidence="8">
    <location>
        <begin position="234"/>
        <end position="255"/>
    </location>
</feature>
<evidence type="ECO:0000313" key="11">
    <source>
        <dbReference type="Proteomes" id="UP001528912"/>
    </source>
</evidence>
<comment type="caution">
    <text evidence="10">The sequence shown here is derived from an EMBL/GenBank/DDBJ whole genome shotgun (WGS) entry which is preliminary data.</text>
</comment>
<dbReference type="Pfam" id="PF01757">
    <property type="entry name" value="Acyl_transf_3"/>
    <property type="match status" value="1"/>
</dbReference>
<dbReference type="InterPro" id="IPR050879">
    <property type="entry name" value="Acyltransferase_3"/>
</dbReference>
<evidence type="ECO:0000256" key="1">
    <source>
        <dbReference type="ARBA" id="ARBA00004651"/>
    </source>
</evidence>
<feature type="transmembrane region" description="Helical" evidence="8">
    <location>
        <begin position="261"/>
        <end position="282"/>
    </location>
</feature>
<dbReference type="SUPFAM" id="SSF52266">
    <property type="entry name" value="SGNH hydrolase"/>
    <property type="match status" value="1"/>
</dbReference>
<evidence type="ECO:0000256" key="7">
    <source>
        <dbReference type="ARBA" id="ARBA00023315"/>
    </source>
</evidence>
<feature type="domain" description="Acyltransferase 3" evidence="9">
    <location>
        <begin position="10"/>
        <end position="347"/>
    </location>
</feature>